<protein>
    <submittedName>
        <fullName evidence="3">Uncharacterized conserved protein YndB, AHSA1/START domain</fullName>
    </submittedName>
</protein>
<evidence type="ECO:0000256" key="1">
    <source>
        <dbReference type="ARBA" id="ARBA00006817"/>
    </source>
</evidence>
<dbReference type="CDD" id="cd07814">
    <property type="entry name" value="SRPBCC_CalC_Aha1-like"/>
    <property type="match status" value="1"/>
</dbReference>
<dbReference type="InterPro" id="IPR013538">
    <property type="entry name" value="ASHA1/2-like_C"/>
</dbReference>
<proteinExistence type="inferred from homology"/>
<dbReference type="RefSeq" id="WP_072738321.1">
    <property type="nucleotide sequence ID" value="NZ_CP048813.1"/>
</dbReference>
<reference evidence="3 4" key="1">
    <citation type="submission" date="2016-10" db="EMBL/GenBank/DDBJ databases">
        <authorList>
            <person name="de Groot N.N."/>
        </authorList>
    </citation>
    <scope>NUCLEOTIDE SEQUENCE [LARGE SCALE GENOMIC DNA]</scope>
    <source>
        <strain evidence="3 4">DSM 44892</strain>
    </source>
</reference>
<evidence type="ECO:0000313" key="4">
    <source>
        <dbReference type="Proteomes" id="UP000183263"/>
    </source>
</evidence>
<dbReference type="Proteomes" id="UP000183263">
    <property type="component" value="Unassembled WGS sequence"/>
</dbReference>
<gene>
    <name evidence="3" type="ORF">SAMN05444695_106211</name>
</gene>
<accession>A0A1G8JKH0</accession>
<dbReference type="InterPro" id="IPR023393">
    <property type="entry name" value="START-like_dom_sf"/>
</dbReference>
<dbReference type="OrthoDB" id="4549061at2"/>
<evidence type="ECO:0000313" key="3">
    <source>
        <dbReference type="EMBL" id="SDI31591.1"/>
    </source>
</evidence>
<evidence type="ECO:0000259" key="2">
    <source>
        <dbReference type="Pfam" id="PF08327"/>
    </source>
</evidence>
<comment type="similarity">
    <text evidence="1">Belongs to the AHA1 family.</text>
</comment>
<dbReference type="SUPFAM" id="SSF55961">
    <property type="entry name" value="Bet v1-like"/>
    <property type="match status" value="1"/>
</dbReference>
<name>A0A1G8JKH0_9NOCA</name>
<dbReference type="EMBL" id="FNDN01000006">
    <property type="protein sequence ID" value="SDI31591.1"/>
    <property type="molecule type" value="Genomic_DNA"/>
</dbReference>
<dbReference type="Gene3D" id="3.30.530.20">
    <property type="match status" value="1"/>
</dbReference>
<keyword evidence="4" id="KW-1185">Reference proteome</keyword>
<organism evidence="3 4">
    <name type="scientific">Rhodococcus triatomae</name>
    <dbReference type="NCBI Taxonomy" id="300028"/>
    <lineage>
        <taxon>Bacteria</taxon>
        <taxon>Bacillati</taxon>
        <taxon>Actinomycetota</taxon>
        <taxon>Actinomycetes</taxon>
        <taxon>Mycobacteriales</taxon>
        <taxon>Nocardiaceae</taxon>
        <taxon>Rhodococcus</taxon>
    </lineage>
</organism>
<dbReference type="AlphaFoldDB" id="A0A1G8JKH0"/>
<sequence length="139" mass="15456">MGSSPTGRTRDVGWEIGVSRSIPFAPDHVWALLADRPQVWLGDGARLPREVGEQWESGDGTVGELRSFRPGDRIRLTWKPVHWSHDSTVQVALTPSARGTTVRFHQERLASSAERVAQRDHWTAVVDRVVAALEPGDRS</sequence>
<feature type="domain" description="Activator of Hsp90 ATPase homologue 1/2-like C-terminal" evidence="2">
    <location>
        <begin position="26"/>
        <end position="134"/>
    </location>
</feature>
<dbReference type="Pfam" id="PF08327">
    <property type="entry name" value="AHSA1"/>
    <property type="match status" value="1"/>
</dbReference>